<reference evidence="4" key="2">
    <citation type="journal article" date="2013" name="Nat. Commun.">
        <title>Genome of the Chinese tree shrew.</title>
        <authorList>
            <person name="Fan Y."/>
            <person name="Huang Z.Y."/>
            <person name="Cao C.C."/>
            <person name="Chen C.S."/>
            <person name="Chen Y.X."/>
            <person name="Fan D.D."/>
            <person name="He J."/>
            <person name="Hou H.L."/>
            <person name="Hu L."/>
            <person name="Hu X.T."/>
            <person name="Jiang X.T."/>
            <person name="Lai R."/>
            <person name="Lang Y.S."/>
            <person name="Liang B."/>
            <person name="Liao S.G."/>
            <person name="Mu D."/>
            <person name="Ma Y.Y."/>
            <person name="Niu Y.Y."/>
            <person name="Sun X.Q."/>
            <person name="Xia J.Q."/>
            <person name="Xiao J."/>
            <person name="Xiong Z.Q."/>
            <person name="Xu L."/>
            <person name="Yang L."/>
            <person name="Zhang Y."/>
            <person name="Zhao W."/>
            <person name="Zhao X.D."/>
            <person name="Zheng Y.T."/>
            <person name="Zhou J.M."/>
            <person name="Zhu Y.B."/>
            <person name="Zhang G.J."/>
            <person name="Wang J."/>
            <person name="Yao Y.G."/>
        </authorList>
    </citation>
    <scope>NUCLEOTIDE SEQUENCE [LARGE SCALE GENOMIC DNA]</scope>
</reference>
<sequence length="95" mass="9785">MGTPDHGRWPHAEEQGLATSRLGAVGRGNETSAGGFPLRGGTRHTGLLAGTVLLVYMAAIPGNSVLVLLCADPQLHSPTYVLLSQLSLTALPSSP</sequence>
<keyword evidence="3" id="KW-0675">Receptor</keyword>
<keyword evidence="2" id="KW-1133">Transmembrane helix</keyword>
<name>L9KWH2_TUPCH</name>
<proteinExistence type="predicted"/>
<feature type="region of interest" description="Disordered" evidence="1">
    <location>
        <begin position="1"/>
        <end position="40"/>
    </location>
</feature>
<protein>
    <submittedName>
        <fullName evidence="3">Olfactory receptor 2AE1</fullName>
    </submittedName>
</protein>
<evidence type="ECO:0000256" key="1">
    <source>
        <dbReference type="SAM" id="MobiDB-lite"/>
    </source>
</evidence>
<reference evidence="4" key="1">
    <citation type="submission" date="2012-07" db="EMBL/GenBank/DDBJ databases">
        <title>Genome of the Chinese tree shrew, a rising model animal genetically related to primates.</title>
        <authorList>
            <person name="Zhang G."/>
            <person name="Fan Y."/>
            <person name="Yao Y."/>
            <person name="Huang Z."/>
        </authorList>
    </citation>
    <scope>NUCLEOTIDE SEQUENCE [LARGE SCALE GENOMIC DNA]</scope>
</reference>
<evidence type="ECO:0000256" key="2">
    <source>
        <dbReference type="SAM" id="Phobius"/>
    </source>
</evidence>
<dbReference type="InParanoid" id="L9KWH2"/>
<feature type="compositionally biased region" description="Basic and acidic residues" evidence="1">
    <location>
        <begin position="1"/>
        <end position="14"/>
    </location>
</feature>
<dbReference type="EMBL" id="KB320636">
    <property type="protein sequence ID" value="ELW66844.1"/>
    <property type="molecule type" value="Genomic_DNA"/>
</dbReference>
<keyword evidence="2" id="KW-0812">Transmembrane</keyword>
<dbReference type="Proteomes" id="UP000011518">
    <property type="component" value="Unassembled WGS sequence"/>
</dbReference>
<keyword evidence="4" id="KW-1185">Reference proteome</keyword>
<gene>
    <name evidence="3" type="ORF">TREES_T100007547</name>
</gene>
<evidence type="ECO:0000313" key="3">
    <source>
        <dbReference type="EMBL" id="ELW66844.1"/>
    </source>
</evidence>
<evidence type="ECO:0000313" key="4">
    <source>
        <dbReference type="Proteomes" id="UP000011518"/>
    </source>
</evidence>
<keyword evidence="2" id="KW-0472">Membrane</keyword>
<accession>L9KWH2</accession>
<feature type="transmembrane region" description="Helical" evidence="2">
    <location>
        <begin position="47"/>
        <end position="71"/>
    </location>
</feature>
<organism evidence="3 4">
    <name type="scientific">Tupaia chinensis</name>
    <name type="common">Chinese tree shrew</name>
    <name type="synonym">Tupaia belangeri chinensis</name>
    <dbReference type="NCBI Taxonomy" id="246437"/>
    <lineage>
        <taxon>Eukaryota</taxon>
        <taxon>Metazoa</taxon>
        <taxon>Chordata</taxon>
        <taxon>Craniata</taxon>
        <taxon>Vertebrata</taxon>
        <taxon>Euteleostomi</taxon>
        <taxon>Mammalia</taxon>
        <taxon>Eutheria</taxon>
        <taxon>Euarchontoglires</taxon>
        <taxon>Scandentia</taxon>
        <taxon>Tupaiidae</taxon>
        <taxon>Tupaia</taxon>
    </lineage>
</organism>
<dbReference type="AlphaFoldDB" id="L9KWH2"/>